<dbReference type="OrthoDB" id="5324142at2"/>
<dbReference type="AlphaFoldDB" id="G9XB52"/>
<dbReference type="STRING" id="796937.HMPREF9630_01288"/>
<evidence type="ECO:0000313" key="2">
    <source>
        <dbReference type="EMBL" id="EHL10009.1"/>
    </source>
</evidence>
<evidence type="ECO:0000313" key="7">
    <source>
        <dbReference type="Proteomes" id="UP000005244"/>
    </source>
</evidence>
<dbReference type="Pfam" id="PF10087">
    <property type="entry name" value="DUF2325"/>
    <property type="match status" value="1"/>
</dbReference>
<reference evidence="5 7" key="4">
    <citation type="submission" date="2012-07" db="EMBL/GenBank/DDBJ databases">
        <authorList>
            <person name="Durkin A.S."/>
            <person name="McCorrison J."/>
            <person name="Torralba M."/>
            <person name="Gillis M."/>
            <person name="Methe B."/>
            <person name="Sutton G."/>
            <person name="Nelson K.E."/>
        </authorList>
    </citation>
    <scope>NUCLEOTIDE SEQUENCE [LARGE SCALE GENOMIC DNA]</scope>
    <source>
        <strain evidence="5 7">OBRC8</strain>
    </source>
</reference>
<accession>G9X3P4</accession>
<dbReference type="EMBL" id="AFZE01000058">
    <property type="protein sequence ID" value="EHL10009.1"/>
    <property type="molecule type" value="Genomic_DNA"/>
</dbReference>
<name>G9XB52_9FIRM</name>
<dbReference type="Proteomes" id="UP000005244">
    <property type="component" value="Unassembled WGS sequence"/>
</dbReference>
<evidence type="ECO:0000313" key="6">
    <source>
        <dbReference type="Proteomes" id="UP000003379"/>
    </source>
</evidence>
<dbReference type="Proteomes" id="UP000003379">
    <property type="component" value="Unassembled WGS sequence"/>
</dbReference>
<evidence type="ECO:0000313" key="8">
    <source>
        <dbReference type="Proteomes" id="UP000006437"/>
    </source>
</evidence>
<reference evidence="3 9" key="3">
    <citation type="submission" date="2012-05" db="EMBL/GenBank/DDBJ databases">
        <title>The Genome Sequence of Eubacteriaceae bacterium CM2.</title>
        <authorList>
            <consortium name="The Broad Institute Genome Sequencing Platform"/>
            <person name="Earl A."/>
            <person name="Ward D."/>
            <person name="Feldgarden M."/>
            <person name="Gevers D."/>
            <person name="Sizova M."/>
            <person name="Hazen A."/>
            <person name="Epstein S."/>
            <person name="Walker B."/>
            <person name="Young S.K."/>
            <person name="Zeng Q."/>
            <person name="Gargeya S."/>
            <person name="Fitzgerald M."/>
            <person name="Haas B."/>
            <person name="Abouelleil A."/>
            <person name="Alvarado L."/>
            <person name="Arachchi H.M."/>
            <person name="Berlin A."/>
            <person name="Chapman S.B."/>
            <person name="Goldberg J."/>
            <person name="Griggs A."/>
            <person name="Gujja S."/>
            <person name="Hansen M."/>
            <person name="Howarth C."/>
            <person name="Imamovic A."/>
            <person name="Larimer J."/>
            <person name="McCowen C."/>
            <person name="Montmayeur A."/>
            <person name="Murphy C."/>
            <person name="Neiman D."/>
            <person name="Pearson M."/>
            <person name="Priest M."/>
            <person name="Roberts A."/>
            <person name="Saif S."/>
            <person name="Shea T."/>
            <person name="Sisk P."/>
            <person name="Sykes S."/>
            <person name="Wortman J."/>
            <person name="Nusbaum C."/>
            <person name="Birren B."/>
        </authorList>
    </citation>
    <scope>NUCLEOTIDE SEQUENCE [LARGE SCALE GENOMIC DNA]</scope>
    <source>
        <strain evidence="3 9">CM2</strain>
    </source>
</reference>
<dbReference type="HOGENOM" id="CLU_151785_0_0_9"/>
<sequence length="109" mass="12433">MKALLVGADTLGKIPNTLKDFGINDYIHWQGRKKGMRNLKMPEVDMVIVFTDFIEHGLTINVKDRAKRDNIECIFCKRSCTDLTCKLQNCKLCSKNCQNCPNANLNIIQ</sequence>
<dbReference type="EMBL" id="AFZF02000010">
    <property type="protein sequence ID" value="EHL18032.1"/>
    <property type="molecule type" value="Genomic_DNA"/>
</dbReference>
<accession>V9HL78</accession>
<reference evidence="4 6" key="2">
    <citation type="submission" date="2011-08" db="EMBL/GenBank/DDBJ databases">
        <title>The Genome Sequence of Eubacteriaceae bacterium CM5.</title>
        <authorList>
            <consortium name="The Broad Institute Genome Sequencing Platform"/>
            <person name="Earl A."/>
            <person name="Ward D."/>
            <person name="Feldgarden M."/>
            <person name="Gevers D."/>
            <person name="Sizova M."/>
            <person name="Hazen A."/>
            <person name="Epstein S."/>
            <person name="Young S.K."/>
            <person name="Zeng Q."/>
            <person name="Gargeya S."/>
            <person name="Fitzgerald M."/>
            <person name="Haas B."/>
            <person name="Abouelleil A."/>
            <person name="Alvarado L."/>
            <person name="Arachchi H.M."/>
            <person name="Berlin A."/>
            <person name="Brown A."/>
            <person name="Chapman S.B."/>
            <person name="Chen Z."/>
            <person name="Dunbar C."/>
            <person name="Freedman E."/>
            <person name="Gearin G."/>
            <person name="Gellesch M."/>
            <person name="Goldberg J."/>
            <person name="Griggs A."/>
            <person name="Gujja S."/>
            <person name="Heiman D."/>
            <person name="Howarth C."/>
            <person name="Larson L."/>
            <person name="Lui A."/>
            <person name="MacDonald P.J.P."/>
            <person name="Montmayeur A."/>
            <person name="Murphy C."/>
            <person name="Neiman D."/>
            <person name="Pearson M."/>
            <person name="Priest M."/>
            <person name="Roberts A."/>
            <person name="Saif S."/>
            <person name="Shea T."/>
            <person name="Shenoy N."/>
            <person name="Sisk P."/>
            <person name="Stolte C."/>
            <person name="Sykes S."/>
            <person name="Wortman J."/>
            <person name="Nusbaum C."/>
            <person name="Birren B."/>
        </authorList>
    </citation>
    <scope>NUCLEOTIDE SEQUENCE [LARGE SCALE GENOMIC DNA]</scope>
    <source>
        <strain evidence="4 6">CM5</strain>
    </source>
</reference>
<dbReference type="RefSeq" id="WP_009525236.1">
    <property type="nucleotide sequence ID" value="NZ_ALNK01000005.1"/>
</dbReference>
<evidence type="ECO:0000313" key="3">
    <source>
        <dbReference type="EMBL" id="EHL18032.1"/>
    </source>
</evidence>
<reference evidence="2 8" key="1">
    <citation type="submission" date="2011-08" db="EMBL/GenBank/DDBJ databases">
        <title>The Genome Sequence of Eubacteriaceae bacterium ACC19a.</title>
        <authorList>
            <consortium name="The Broad Institute Genome Sequencing Platform"/>
            <person name="Earl A."/>
            <person name="Ward D."/>
            <person name="Feldgarden M."/>
            <person name="Gevers D."/>
            <person name="Sizova M."/>
            <person name="Hazen A."/>
            <person name="Epstein S."/>
            <person name="Young S.K."/>
            <person name="Zeng Q."/>
            <person name="Gargeya S."/>
            <person name="Fitzgerald M."/>
            <person name="Haas B."/>
            <person name="Abouelleil A."/>
            <person name="Alvarado L."/>
            <person name="Arachchi H.M."/>
            <person name="Berlin A."/>
            <person name="Brown A."/>
            <person name="Chapman S.B."/>
            <person name="Chen Z."/>
            <person name="Dunbar C."/>
            <person name="Freedman E."/>
            <person name="Gearin G."/>
            <person name="Gellesch M."/>
            <person name="Goldberg J."/>
            <person name="Griggs A."/>
            <person name="Gujja S."/>
            <person name="Heiman D."/>
            <person name="Howarth C."/>
            <person name="Larson L."/>
            <person name="Lui A."/>
            <person name="MacDonald P.J.P."/>
            <person name="Montmayeur A."/>
            <person name="Murphy C."/>
            <person name="Neiman D."/>
            <person name="Pearson M."/>
            <person name="Priest M."/>
            <person name="Roberts A."/>
            <person name="Saif S."/>
            <person name="Shea T."/>
            <person name="Shenoy N."/>
            <person name="Sisk P."/>
            <person name="Stolte C."/>
            <person name="Sykes S."/>
            <person name="Wortman J."/>
            <person name="Nusbaum C."/>
            <person name="Birren B."/>
        </authorList>
    </citation>
    <scope>NUCLEOTIDE SEQUENCE [LARGE SCALE GENOMIC DNA]</scope>
    <source>
        <strain evidence="2 8">ACC19a</strain>
    </source>
</reference>
<dbReference type="PATRIC" id="fig|796937.3.peg.2241"/>
<dbReference type="Proteomes" id="UP000006437">
    <property type="component" value="Unassembled WGS sequence"/>
</dbReference>
<accession>J4WHB6</accession>
<protein>
    <submittedName>
        <fullName evidence="5">PF10087 family protein</fullName>
    </submittedName>
</protein>
<dbReference type="Proteomes" id="UP000017818">
    <property type="component" value="Unassembled WGS sequence"/>
</dbReference>
<gene>
    <name evidence="5" type="ORF">HMPREF1143_1264</name>
    <name evidence="4" type="ORF">HMPREF9628_01219</name>
    <name evidence="2" type="ORF">HMPREF9629_01001</name>
    <name evidence="3" type="ORF">HMPREF9630_01288</name>
</gene>
<keyword evidence="7" id="KW-1185">Reference proteome</keyword>
<evidence type="ECO:0000313" key="9">
    <source>
        <dbReference type="Proteomes" id="UP000017818"/>
    </source>
</evidence>
<accession>G9XB52</accession>
<comment type="caution">
    <text evidence="4">The sequence shown here is derived from an EMBL/GenBank/DDBJ whole genome shotgun (WGS) entry which is preliminary data.</text>
</comment>
<evidence type="ECO:0000313" key="4">
    <source>
        <dbReference type="EMBL" id="EHL19886.1"/>
    </source>
</evidence>
<organism evidence="4 6">
    <name type="scientific">Peptoanaerobacter stomatis</name>
    <dbReference type="NCBI Taxonomy" id="796937"/>
    <lineage>
        <taxon>Bacteria</taxon>
        <taxon>Bacillati</taxon>
        <taxon>Bacillota</taxon>
        <taxon>Clostridia</taxon>
        <taxon>Peptostreptococcales</taxon>
        <taxon>Filifactoraceae</taxon>
        <taxon>Peptoanaerobacter</taxon>
    </lineage>
</organism>
<proteinExistence type="inferred from homology"/>
<comment type="similarity">
    <text evidence="1">Belongs to the UPF0751 family.</text>
</comment>
<dbReference type="InterPro" id="IPR016772">
    <property type="entry name" value="UCP020408"/>
</dbReference>
<evidence type="ECO:0000313" key="5">
    <source>
        <dbReference type="EMBL" id="EJU24546.1"/>
    </source>
</evidence>
<dbReference type="EMBL" id="ALNK01000005">
    <property type="protein sequence ID" value="EJU24546.1"/>
    <property type="molecule type" value="Genomic_DNA"/>
</dbReference>
<evidence type="ECO:0000256" key="1">
    <source>
        <dbReference type="ARBA" id="ARBA00007189"/>
    </source>
</evidence>
<dbReference type="EMBL" id="AFZG01000014">
    <property type="protein sequence ID" value="EHL19886.1"/>
    <property type="molecule type" value="Genomic_DNA"/>
</dbReference>